<organism evidence="3 4">
    <name type="scientific">Listeria booriae</name>
    <dbReference type="NCBI Taxonomy" id="1552123"/>
    <lineage>
        <taxon>Bacteria</taxon>
        <taxon>Bacillati</taxon>
        <taxon>Bacillota</taxon>
        <taxon>Bacilli</taxon>
        <taxon>Bacillales</taxon>
        <taxon>Listeriaceae</taxon>
        <taxon>Listeria</taxon>
    </lineage>
</organism>
<protein>
    <submittedName>
        <fullName evidence="3">BppU family phage baseplate upper protein</fullName>
    </submittedName>
</protein>
<name>A0A7X0WCE6_9LIST</name>
<reference evidence="3 4" key="1">
    <citation type="submission" date="2020-03" db="EMBL/GenBank/DDBJ databases">
        <title>Soil Listeria distribution.</title>
        <authorList>
            <person name="Liao J."/>
            <person name="Wiedmann M."/>
        </authorList>
    </citation>
    <scope>NUCLEOTIDE SEQUENCE [LARGE SCALE GENOMIC DNA]</scope>
    <source>
        <strain evidence="3 4">FSL L7-1833</strain>
    </source>
</reference>
<gene>
    <name evidence="3" type="ORF">HB759_03705</name>
</gene>
<dbReference type="InterPro" id="IPR018913">
    <property type="entry name" value="BppU_N"/>
</dbReference>
<evidence type="ECO:0000313" key="3">
    <source>
        <dbReference type="EMBL" id="MBC1331050.1"/>
    </source>
</evidence>
<proteinExistence type="predicted"/>
<sequence>MALRNIPIVVDLNRAVRSNQEIWGRVGDNGLMTLNVGVIDTSDSTKKVVDLTGLTIYFTLVYPDGTYFRDSLNVTSRNDKLGTFDYTLTANCFAQAGVFDCHFRIEKGATTKLRSGTRDFTLTIEADGLQDNIAMPDFASDIDQLNADIQAAIAESQAQLNDALADLAKVSANVDTAIVKADAVVASINANQVVKITDTANWQKAKLTNDAGVAKAPPDVTTLAEITEQGSFYINSTAAAKLTDAPLTGGFRLENNRLISGVGIEQHARYFSTTNASALRHFFRYVGASVTAWREYETTTGAQAKADAAQANAIQFVNTKFTDSGWLPLPLKTGFTAGSSTPQYRKIGTLVMYRGLVIRTSGGTGVFSTAPAGYRTSDPYLEGFVVGQQSSAAGASGLVYVKPSGDVELVAATNATGIWLSGISYYTD</sequence>
<feature type="domain" description="BppU N-terminal" evidence="2">
    <location>
        <begin position="14"/>
        <end position="150"/>
    </location>
</feature>
<dbReference type="EMBL" id="JAAROL010000001">
    <property type="protein sequence ID" value="MBC1331050.1"/>
    <property type="molecule type" value="Genomic_DNA"/>
</dbReference>
<accession>A0A7X0WCE6</accession>
<dbReference type="AlphaFoldDB" id="A0A7X0WCE6"/>
<dbReference type="Pfam" id="PF10651">
    <property type="entry name" value="BppU_N"/>
    <property type="match status" value="1"/>
</dbReference>
<evidence type="ECO:0000313" key="4">
    <source>
        <dbReference type="Proteomes" id="UP000532866"/>
    </source>
</evidence>
<feature type="coiled-coil region" evidence="1">
    <location>
        <begin position="142"/>
        <end position="173"/>
    </location>
</feature>
<evidence type="ECO:0000256" key="1">
    <source>
        <dbReference type="SAM" id="Coils"/>
    </source>
</evidence>
<comment type="caution">
    <text evidence="3">The sequence shown here is derived from an EMBL/GenBank/DDBJ whole genome shotgun (WGS) entry which is preliminary data.</text>
</comment>
<dbReference type="RefSeq" id="WP_185372862.1">
    <property type="nucleotide sequence ID" value="NZ_JAARNB010000001.1"/>
</dbReference>
<evidence type="ECO:0000259" key="2">
    <source>
        <dbReference type="Pfam" id="PF10651"/>
    </source>
</evidence>
<dbReference type="Gene3D" id="2.60.40.3350">
    <property type="match status" value="1"/>
</dbReference>
<dbReference type="Proteomes" id="UP000532866">
    <property type="component" value="Unassembled WGS sequence"/>
</dbReference>
<keyword evidence="1" id="KW-0175">Coiled coil</keyword>